<keyword evidence="3" id="KW-1185">Reference proteome</keyword>
<dbReference type="STRING" id="6198.A0A074ZXH7"/>
<name>A0A074ZXH7_OPIVI</name>
<feature type="domain" description="Mannose-1-phosphate guanyltransferase C-terminal" evidence="1">
    <location>
        <begin position="109"/>
        <end position="175"/>
    </location>
</feature>
<dbReference type="InterPro" id="IPR011004">
    <property type="entry name" value="Trimer_LpxA-like_sf"/>
</dbReference>
<gene>
    <name evidence="2" type="ORF">T265_02020</name>
</gene>
<proteinExistence type="predicted"/>
<organism evidence="2 3">
    <name type="scientific">Opisthorchis viverrini</name>
    <name type="common">Southeast Asian liver fluke</name>
    <dbReference type="NCBI Taxonomy" id="6198"/>
    <lineage>
        <taxon>Eukaryota</taxon>
        <taxon>Metazoa</taxon>
        <taxon>Spiralia</taxon>
        <taxon>Lophotrochozoa</taxon>
        <taxon>Platyhelminthes</taxon>
        <taxon>Trematoda</taxon>
        <taxon>Digenea</taxon>
        <taxon>Opisthorchiida</taxon>
        <taxon>Opisthorchiata</taxon>
        <taxon>Opisthorchiidae</taxon>
        <taxon>Opisthorchis</taxon>
    </lineage>
</organism>
<dbReference type="InterPro" id="IPR050486">
    <property type="entry name" value="Mannose-1P_guanyltransferase"/>
</dbReference>
<feature type="domain" description="Mannose-1-phosphate guanyltransferase C-terminal" evidence="1">
    <location>
        <begin position="225"/>
        <end position="329"/>
    </location>
</feature>
<reference evidence="2 3" key="1">
    <citation type="submission" date="2013-11" db="EMBL/GenBank/DDBJ databases">
        <title>Opisthorchis viverrini - life in the bile duct.</title>
        <authorList>
            <person name="Young N.D."/>
            <person name="Nagarajan N."/>
            <person name="Lin S.J."/>
            <person name="Korhonen P.K."/>
            <person name="Jex A.R."/>
            <person name="Hall R.S."/>
            <person name="Safavi-Hemami H."/>
            <person name="Kaewkong W."/>
            <person name="Bertrand D."/>
            <person name="Gao S."/>
            <person name="Seet Q."/>
            <person name="Wongkham S."/>
            <person name="Teh B.T."/>
            <person name="Wongkham C."/>
            <person name="Intapan P.M."/>
            <person name="Maleewong W."/>
            <person name="Yang X."/>
            <person name="Hu M."/>
            <person name="Wang Z."/>
            <person name="Hofmann A."/>
            <person name="Sternberg P.W."/>
            <person name="Tan P."/>
            <person name="Wang J."/>
            <person name="Gasser R.B."/>
        </authorList>
    </citation>
    <scope>NUCLEOTIDE SEQUENCE [LARGE SCALE GENOMIC DNA]</scope>
</reference>
<dbReference type="OrthoDB" id="1733332at2759"/>
<dbReference type="GeneID" id="20316208"/>
<dbReference type="KEGG" id="ovi:T265_02020"/>
<dbReference type="RefSeq" id="XP_009164432.1">
    <property type="nucleotide sequence ID" value="XM_009166168.1"/>
</dbReference>
<dbReference type="EMBL" id="KL596641">
    <property type="protein sequence ID" value="KER31786.1"/>
    <property type="molecule type" value="Genomic_DNA"/>
</dbReference>
<evidence type="ECO:0000313" key="3">
    <source>
        <dbReference type="Proteomes" id="UP000054324"/>
    </source>
</evidence>
<dbReference type="SUPFAM" id="SSF51161">
    <property type="entry name" value="Trimeric LpxA-like enzymes"/>
    <property type="match status" value="2"/>
</dbReference>
<accession>A0A074ZXH7</accession>
<dbReference type="Pfam" id="PF25087">
    <property type="entry name" value="GMPPB_C"/>
    <property type="match status" value="2"/>
</dbReference>
<evidence type="ECO:0000259" key="1">
    <source>
        <dbReference type="Pfam" id="PF25087"/>
    </source>
</evidence>
<evidence type="ECO:0000313" key="2">
    <source>
        <dbReference type="EMBL" id="KER31786.1"/>
    </source>
</evidence>
<sequence>MDIGQPADYLEGVRLYLAHLSEQKSLALKTLPDLLGNVMVRDLFICQICKWDPNLEDLCSDLVCRTAIETSKIRRTLHNLECTFCDCNWRVHSGPASWPSTHLNFTTHPLFQDPTAKIGKDCRIGPNVTIGAHVIIEDGVRISNSAIFSRSVIRSHAWLNNCIVGWRSTVGRWVRSGWRRTPNLDCQLRAFVRPLTIDQPIMIDFQCHADSSAGRGGTPTVTLRYTDPTAKIGKDCRIGPNVTIGAHVIIEDGVRISNSAIFSRSVIRSHAWLNNCIVGWRSTVGRWVRIENMTVLGENVRVKDEIFLNGALVLPHNAISQSVTEPHIIM</sequence>
<dbReference type="AlphaFoldDB" id="A0A074ZXH7"/>
<dbReference type="PANTHER" id="PTHR22572">
    <property type="entry name" value="SUGAR-1-PHOSPHATE GUANYL TRANSFERASE"/>
    <property type="match status" value="1"/>
</dbReference>
<dbReference type="CTD" id="20316208"/>
<protein>
    <recommendedName>
        <fullName evidence="1">Mannose-1-phosphate guanyltransferase C-terminal domain-containing protein</fullName>
    </recommendedName>
</protein>
<dbReference type="Proteomes" id="UP000054324">
    <property type="component" value="Unassembled WGS sequence"/>
</dbReference>
<dbReference type="Gene3D" id="2.160.10.10">
    <property type="entry name" value="Hexapeptide repeat proteins"/>
    <property type="match status" value="2"/>
</dbReference>
<dbReference type="InterPro" id="IPR056729">
    <property type="entry name" value="GMPPB_C"/>
</dbReference>